<evidence type="ECO:0000256" key="1">
    <source>
        <dbReference type="SAM" id="MobiDB-lite"/>
    </source>
</evidence>
<dbReference type="AlphaFoldDB" id="A0A517MS47"/>
<keyword evidence="3" id="KW-1185">Reference proteome</keyword>
<dbReference type="KEGG" id="amob:HG15A2_09650"/>
<dbReference type="RefSeq" id="WP_145058280.1">
    <property type="nucleotide sequence ID" value="NZ_CP036263.1"/>
</dbReference>
<accession>A0A517MS47</accession>
<reference evidence="2 3" key="1">
    <citation type="submission" date="2019-02" db="EMBL/GenBank/DDBJ databases">
        <title>Deep-cultivation of Planctomycetes and their phenomic and genomic characterization uncovers novel biology.</title>
        <authorList>
            <person name="Wiegand S."/>
            <person name="Jogler M."/>
            <person name="Boedeker C."/>
            <person name="Pinto D."/>
            <person name="Vollmers J."/>
            <person name="Rivas-Marin E."/>
            <person name="Kohn T."/>
            <person name="Peeters S.H."/>
            <person name="Heuer A."/>
            <person name="Rast P."/>
            <person name="Oberbeckmann S."/>
            <person name="Bunk B."/>
            <person name="Jeske O."/>
            <person name="Meyerdierks A."/>
            <person name="Storesund J.E."/>
            <person name="Kallscheuer N."/>
            <person name="Luecker S."/>
            <person name="Lage O.M."/>
            <person name="Pohl T."/>
            <person name="Merkel B.J."/>
            <person name="Hornburger P."/>
            <person name="Mueller R.-W."/>
            <person name="Bruemmer F."/>
            <person name="Labrenz M."/>
            <person name="Spormann A.M."/>
            <person name="Op den Camp H."/>
            <person name="Overmann J."/>
            <person name="Amann R."/>
            <person name="Jetten M.S.M."/>
            <person name="Mascher T."/>
            <person name="Medema M.H."/>
            <person name="Devos D.P."/>
            <person name="Kaster A.-K."/>
            <person name="Ovreas L."/>
            <person name="Rohde M."/>
            <person name="Galperin M.Y."/>
            <person name="Jogler C."/>
        </authorList>
    </citation>
    <scope>NUCLEOTIDE SEQUENCE [LARGE SCALE GENOMIC DNA]</scope>
    <source>
        <strain evidence="2 3">HG15A2</strain>
    </source>
</reference>
<feature type="region of interest" description="Disordered" evidence="1">
    <location>
        <begin position="237"/>
        <end position="289"/>
    </location>
</feature>
<evidence type="ECO:0000313" key="3">
    <source>
        <dbReference type="Proteomes" id="UP000319852"/>
    </source>
</evidence>
<organism evidence="2 3">
    <name type="scientific">Adhaeretor mobilis</name>
    <dbReference type="NCBI Taxonomy" id="1930276"/>
    <lineage>
        <taxon>Bacteria</taxon>
        <taxon>Pseudomonadati</taxon>
        <taxon>Planctomycetota</taxon>
        <taxon>Planctomycetia</taxon>
        <taxon>Pirellulales</taxon>
        <taxon>Lacipirellulaceae</taxon>
        <taxon>Adhaeretor</taxon>
    </lineage>
</organism>
<proteinExistence type="predicted"/>
<feature type="compositionally biased region" description="Basic and acidic residues" evidence="1">
    <location>
        <begin position="264"/>
        <end position="278"/>
    </location>
</feature>
<name>A0A517MS47_9BACT</name>
<gene>
    <name evidence="2" type="ORF">HG15A2_09650</name>
</gene>
<dbReference type="Proteomes" id="UP000319852">
    <property type="component" value="Chromosome"/>
</dbReference>
<protein>
    <submittedName>
        <fullName evidence="2">Uncharacterized protein</fullName>
    </submittedName>
</protein>
<evidence type="ECO:0000313" key="2">
    <source>
        <dbReference type="EMBL" id="QDS97701.1"/>
    </source>
</evidence>
<dbReference type="EMBL" id="CP036263">
    <property type="protein sequence ID" value="QDS97701.1"/>
    <property type="molecule type" value="Genomic_DNA"/>
</dbReference>
<sequence length="374" mass="43187">MADWYEEDILPDLERVRGSIHYASENCGEPSLKDELWTKDDKAACRRLAKFWTEKLSQEYAGLFIDLIWNGPLHAIEVRTHEPFIIECYEDCFRDTERYAYELPSKPENESGSGIDAVAVAVDEKPLQVWPHEGRGEALLFYASHWQLLGESDYQDEWNAIEQFFNYSGDERLYRHREDESYLLVRQYSHCEASHLEQSTYQWLSRAEAANWILATGNEIPPVLKAEVNSLRKMRTLRPPSLEQQTPAEESPTIARNGEAGEVAEDKAELPSIDKLEQETPALDTEDSQNWIKASELKKHKEPADLKSFDSQRSRGLKTEDKLFGVDEVGRIYRKHGGRIWYYAPSLLPRRDKDQPLISQALTLISTLDLPLIR</sequence>